<proteinExistence type="predicted"/>
<evidence type="ECO:0000256" key="2">
    <source>
        <dbReference type="ARBA" id="ARBA00005051"/>
    </source>
</evidence>
<keyword evidence="4 10" id="KW-0808">Transferase</keyword>
<dbReference type="GO" id="GO:0005524">
    <property type="term" value="F:ATP binding"/>
    <property type="evidence" value="ECO:0007669"/>
    <property type="project" value="UniProtKB-KW"/>
</dbReference>
<evidence type="ECO:0000256" key="7">
    <source>
        <dbReference type="ARBA" id="ARBA00022840"/>
    </source>
</evidence>
<sequence length="191" mass="21453">MTLPDDRREAVPDPIGSELRKEAYIGLGSNLGDRETYLQDAIRELGLHPLVDVVRVSDIYETEPVGYADQGRFLNMVAVVSTTLPPASLHHHMKEIEDGLGRIRTIRNGPRTVDLDLLLMDDNVLDTSELIIPHPRMWERAFVLVPMRDAAKGKPHLLATIAGHLDRLEGKEGVTRWSNFNWRSVSERSGS</sequence>
<accession>A0A5C4T2K9</accession>
<dbReference type="SUPFAM" id="SSF55083">
    <property type="entry name" value="6-hydroxymethyl-7,8-dihydropterin pyrophosphokinase, HPPK"/>
    <property type="match status" value="1"/>
</dbReference>
<dbReference type="InterPro" id="IPR035907">
    <property type="entry name" value="Hppk_sf"/>
</dbReference>
<dbReference type="EC" id="2.7.6.3" evidence="3"/>
<comment type="pathway">
    <text evidence="2">Cofactor biosynthesis; tetrahydrofolate biosynthesis; 2-amino-4-hydroxy-6-hydroxymethyl-7,8-dihydropteridine diphosphate from 7,8-dihydroneopterin triphosphate: step 4/4.</text>
</comment>
<organism evidence="10 11">
    <name type="scientific">Paenibacillus hemerocallicola</name>
    <dbReference type="NCBI Taxonomy" id="1172614"/>
    <lineage>
        <taxon>Bacteria</taxon>
        <taxon>Bacillati</taxon>
        <taxon>Bacillota</taxon>
        <taxon>Bacilli</taxon>
        <taxon>Bacillales</taxon>
        <taxon>Paenibacillaceae</taxon>
        <taxon>Paenibacillus</taxon>
    </lineage>
</organism>
<dbReference type="Pfam" id="PF01288">
    <property type="entry name" value="HPPK"/>
    <property type="match status" value="1"/>
</dbReference>
<gene>
    <name evidence="10" type="primary">folK</name>
    <name evidence="10" type="ORF">FE784_29955</name>
</gene>
<dbReference type="EMBL" id="VDCQ01000057">
    <property type="protein sequence ID" value="TNJ62517.1"/>
    <property type="molecule type" value="Genomic_DNA"/>
</dbReference>
<keyword evidence="8" id="KW-0289">Folate biosynthesis</keyword>
<dbReference type="PROSITE" id="PS00794">
    <property type="entry name" value="HPPK"/>
    <property type="match status" value="1"/>
</dbReference>
<dbReference type="PANTHER" id="PTHR43071">
    <property type="entry name" value="2-AMINO-4-HYDROXY-6-HYDROXYMETHYLDIHYDROPTERIDINE PYROPHOSPHOKINASE"/>
    <property type="match status" value="1"/>
</dbReference>
<keyword evidence="7" id="KW-0067">ATP-binding</keyword>
<feature type="domain" description="7,8-dihydro-6-hydroxymethylpterin-pyrophosphokinase" evidence="9">
    <location>
        <begin position="107"/>
        <end position="118"/>
    </location>
</feature>
<dbReference type="UniPathway" id="UPA00077">
    <property type="reaction ID" value="UER00155"/>
</dbReference>
<dbReference type="GO" id="GO:0003848">
    <property type="term" value="F:2-amino-4-hydroxy-6-hydroxymethyldihydropteridine diphosphokinase activity"/>
    <property type="evidence" value="ECO:0007669"/>
    <property type="project" value="UniProtKB-EC"/>
</dbReference>
<dbReference type="GO" id="GO:0046656">
    <property type="term" value="P:folic acid biosynthetic process"/>
    <property type="evidence" value="ECO:0007669"/>
    <property type="project" value="UniProtKB-KW"/>
</dbReference>
<evidence type="ECO:0000313" key="11">
    <source>
        <dbReference type="Proteomes" id="UP000307943"/>
    </source>
</evidence>
<dbReference type="Gene3D" id="3.30.70.560">
    <property type="entry name" value="7,8-Dihydro-6-hydroxymethylpterin-pyrophosphokinase HPPK"/>
    <property type="match status" value="1"/>
</dbReference>
<comment type="caution">
    <text evidence="10">The sequence shown here is derived from an EMBL/GenBank/DDBJ whole genome shotgun (WGS) entry which is preliminary data.</text>
</comment>
<dbReference type="NCBIfam" id="TIGR01498">
    <property type="entry name" value="folK"/>
    <property type="match status" value="1"/>
</dbReference>
<evidence type="ECO:0000256" key="5">
    <source>
        <dbReference type="ARBA" id="ARBA00022741"/>
    </source>
</evidence>
<dbReference type="OrthoDB" id="9808041at2"/>
<dbReference type="PANTHER" id="PTHR43071:SF1">
    <property type="entry name" value="2-AMINO-4-HYDROXY-6-HYDROXYMETHYLDIHYDROPTERIDINE PYROPHOSPHOKINASE"/>
    <property type="match status" value="1"/>
</dbReference>
<dbReference type="CDD" id="cd00483">
    <property type="entry name" value="HPPK"/>
    <property type="match status" value="1"/>
</dbReference>
<evidence type="ECO:0000256" key="4">
    <source>
        <dbReference type="ARBA" id="ARBA00022679"/>
    </source>
</evidence>
<evidence type="ECO:0000313" key="10">
    <source>
        <dbReference type="EMBL" id="TNJ62517.1"/>
    </source>
</evidence>
<keyword evidence="11" id="KW-1185">Reference proteome</keyword>
<evidence type="ECO:0000256" key="6">
    <source>
        <dbReference type="ARBA" id="ARBA00022777"/>
    </source>
</evidence>
<evidence type="ECO:0000256" key="3">
    <source>
        <dbReference type="ARBA" id="ARBA00013253"/>
    </source>
</evidence>
<evidence type="ECO:0000256" key="8">
    <source>
        <dbReference type="ARBA" id="ARBA00022909"/>
    </source>
</evidence>
<reference evidence="10 11" key="1">
    <citation type="submission" date="2019-05" db="EMBL/GenBank/DDBJ databases">
        <title>We sequenced the genome of Paenibacillus hemerocallicola KCTC 33185 for further insight into its adaptation and study the phylogeny of Paenibacillus.</title>
        <authorList>
            <person name="Narsing Rao M.P."/>
        </authorList>
    </citation>
    <scope>NUCLEOTIDE SEQUENCE [LARGE SCALE GENOMIC DNA]</scope>
    <source>
        <strain evidence="10 11">KCTC 33185</strain>
    </source>
</reference>
<comment type="catalytic activity">
    <reaction evidence="1">
        <text>6-hydroxymethyl-7,8-dihydropterin + ATP = (7,8-dihydropterin-6-yl)methyl diphosphate + AMP + H(+)</text>
        <dbReference type="Rhea" id="RHEA:11412"/>
        <dbReference type="ChEBI" id="CHEBI:15378"/>
        <dbReference type="ChEBI" id="CHEBI:30616"/>
        <dbReference type="ChEBI" id="CHEBI:44841"/>
        <dbReference type="ChEBI" id="CHEBI:72950"/>
        <dbReference type="ChEBI" id="CHEBI:456215"/>
        <dbReference type="EC" id="2.7.6.3"/>
    </reaction>
</comment>
<name>A0A5C4T2K9_9BACL</name>
<dbReference type="RefSeq" id="WP_139605945.1">
    <property type="nucleotide sequence ID" value="NZ_VDCQ01000057.1"/>
</dbReference>
<dbReference type="InterPro" id="IPR000550">
    <property type="entry name" value="Hppk"/>
</dbReference>
<protein>
    <recommendedName>
        <fullName evidence="3">2-amino-4-hydroxy-6-hydroxymethyldihydropteridine diphosphokinase</fullName>
        <ecNumber evidence="3">2.7.6.3</ecNumber>
    </recommendedName>
</protein>
<dbReference type="GO" id="GO:0046654">
    <property type="term" value="P:tetrahydrofolate biosynthetic process"/>
    <property type="evidence" value="ECO:0007669"/>
    <property type="project" value="UniProtKB-UniPathway"/>
</dbReference>
<dbReference type="GO" id="GO:0016301">
    <property type="term" value="F:kinase activity"/>
    <property type="evidence" value="ECO:0007669"/>
    <property type="project" value="UniProtKB-KW"/>
</dbReference>
<dbReference type="Proteomes" id="UP000307943">
    <property type="component" value="Unassembled WGS sequence"/>
</dbReference>
<keyword evidence="6 10" id="KW-0418">Kinase</keyword>
<dbReference type="AlphaFoldDB" id="A0A5C4T2K9"/>
<evidence type="ECO:0000256" key="1">
    <source>
        <dbReference type="ARBA" id="ARBA00000198"/>
    </source>
</evidence>
<keyword evidence="5" id="KW-0547">Nucleotide-binding</keyword>
<evidence type="ECO:0000259" key="9">
    <source>
        <dbReference type="PROSITE" id="PS00794"/>
    </source>
</evidence>